<evidence type="ECO:0000256" key="1">
    <source>
        <dbReference type="ARBA" id="ARBA00022737"/>
    </source>
</evidence>
<sequence>MLHLRQLEEFICDGLDISDESGNMPLLCDIIARNTNLYRLEVHRFGHVLTSLWYFLRALAMNVRLRELCLDVSCLQDSEYILFLLALKENNALKSLRLLASLDKPTLKVAAVARALEGATALTSLELCYFHVTTDDTWALATSLICNQSVQQLALFACVPIFSHVTSVPCSGDKGEASWSGASKHIDPFVYMLHKLTSLRKLTFPVSSYPLEDQRAFLEALVANDFVEEVRVQSLNHRHLREFRRLVSETGIGGRVKFCAAPVEESRLDSDSFDAYGRDARVRLYEISLRNEVYRWFRHLPTLYGLTTLDVHLRGAIDAESAGLFGQYLRNTQVLNDLKMSFSACRDEALVLLEALSLNTSITALDVERWCRTRRTTRLLADVVCSSKNILAFAYYSEGRNASRAFFLAFAQHIDSNFTILSVKMLPRKREGKHWNRIQEVVTRNHTLLIHAARYVTGCVMQKSGAEALELMSSNPMLVSKVEEMASLSENAACIKCREYVDGR</sequence>
<dbReference type="Gene3D" id="3.80.10.10">
    <property type="entry name" value="Ribonuclease Inhibitor"/>
    <property type="match status" value="2"/>
</dbReference>
<gene>
    <name evidence="2" type="ORF">V5799_023985</name>
</gene>
<organism evidence="2 3">
    <name type="scientific">Amblyomma americanum</name>
    <name type="common">Lone star tick</name>
    <dbReference type="NCBI Taxonomy" id="6943"/>
    <lineage>
        <taxon>Eukaryota</taxon>
        <taxon>Metazoa</taxon>
        <taxon>Ecdysozoa</taxon>
        <taxon>Arthropoda</taxon>
        <taxon>Chelicerata</taxon>
        <taxon>Arachnida</taxon>
        <taxon>Acari</taxon>
        <taxon>Parasitiformes</taxon>
        <taxon>Ixodida</taxon>
        <taxon>Ixodoidea</taxon>
        <taxon>Ixodidae</taxon>
        <taxon>Amblyomminae</taxon>
        <taxon>Amblyomma</taxon>
    </lineage>
</organism>
<name>A0AAQ4EDG1_AMBAM</name>
<dbReference type="InterPro" id="IPR032675">
    <property type="entry name" value="LRR_dom_sf"/>
</dbReference>
<keyword evidence="1" id="KW-0677">Repeat</keyword>
<proteinExistence type="predicted"/>
<dbReference type="SUPFAM" id="SSF52047">
    <property type="entry name" value="RNI-like"/>
    <property type="match status" value="1"/>
</dbReference>
<accession>A0AAQ4EDG1</accession>
<dbReference type="Proteomes" id="UP001321473">
    <property type="component" value="Unassembled WGS sequence"/>
</dbReference>
<evidence type="ECO:0000313" key="2">
    <source>
        <dbReference type="EMBL" id="KAK8772771.1"/>
    </source>
</evidence>
<comment type="caution">
    <text evidence="2">The sequence shown here is derived from an EMBL/GenBank/DDBJ whole genome shotgun (WGS) entry which is preliminary data.</text>
</comment>
<evidence type="ECO:0000313" key="3">
    <source>
        <dbReference type="Proteomes" id="UP001321473"/>
    </source>
</evidence>
<reference evidence="2 3" key="1">
    <citation type="journal article" date="2023" name="Arcadia Sci">
        <title>De novo assembly of a long-read Amblyomma americanum tick genome.</title>
        <authorList>
            <person name="Chou S."/>
            <person name="Poskanzer K.E."/>
            <person name="Rollins M."/>
            <person name="Thuy-Boun P.S."/>
        </authorList>
    </citation>
    <scope>NUCLEOTIDE SEQUENCE [LARGE SCALE GENOMIC DNA]</scope>
    <source>
        <strain evidence="2">F_SG_1</strain>
        <tissue evidence="2">Salivary glands</tissue>
    </source>
</reference>
<dbReference type="AlphaFoldDB" id="A0AAQ4EDG1"/>
<keyword evidence="3" id="KW-1185">Reference proteome</keyword>
<dbReference type="PANTHER" id="PTHR24111:SF0">
    <property type="entry name" value="LEUCINE-RICH REPEAT-CONTAINING PROTEIN"/>
    <property type="match status" value="1"/>
</dbReference>
<dbReference type="InterPro" id="IPR052201">
    <property type="entry name" value="LRR-containing_regulator"/>
</dbReference>
<dbReference type="PANTHER" id="PTHR24111">
    <property type="entry name" value="LEUCINE-RICH REPEAT-CONTAINING PROTEIN 34"/>
    <property type="match status" value="1"/>
</dbReference>
<protein>
    <submittedName>
        <fullName evidence="2">Uncharacterized protein</fullName>
    </submittedName>
</protein>
<dbReference type="EMBL" id="JARKHS020017840">
    <property type="protein sequence ID" value="KAK8772771.1"/>
    <property type="molecule type" value="Genomic_DNA"/>
</dbReference>